<dbReference type="InterPro" id="IPR000209">
    <property type="entry name" value="Peptidase_S8/S53_dom"/>
</dbReference>
<feature type="repeat" description="ANK" evidence="5">
    <location>
        <begin position="183"/>
        <end position="212"/>
    </location>
</feature>
<dbReference type="SMART" id="SM00248">
    <property type="entry name" value="ANK"/>
    <property type="match status" value="3"/>
</dbReference>
<dbReference type="InterPro" id="IPR036770">
    <property type="entry name" value="Ankyrin_rpt-contain_sf"/>
</dbReference>
<feature type="region of interest" description="Disordered" evidence="7">
    <location>
        <begin position="1"/>
        <end position="27"/>
    </location>
</feature>
<dbReference type="GO" id="GO:0006508">
    <property type="term" value="P:proteolysis"/>
    <property type="evidence" value="ECO:0007669"/>
    <property type="project" value="UniProtKB-KW"/>
</dbReference>
<dbReference type="PROSITE" id="PS50088">
    <property type="entry name" value="ANK_REPEAT"/>
    <property type="match status" value="1"/>
</dbReference>
<evidence type="ECO:0000256" key="3">
    <source>
        <dbReference type="ARBA" id="ARBA00022801"/>
    </source>
</evidence>
<dbReference type="Gene3D" id="3.40.50.200">
    <property type="entry name" value="Peptidase S8/S53 domain"/>
    <property type="match status" value="1"/>
</dbReference>
<dbReference type="PROSITE" id="PS51892">
    <property type="entry name" value="SUBTILASE"/>
    <property type="match status" value="1"/>
</dbReference>
<dbReference type="Pfam" id="PF00082">
    <property type="entry name" value="Peptidase_S8"/>
    <property type="match status" value="1"/>
</dbReference>
<name>A0AAN7AXW4_9PEZI</name>
<feature type="active site" description="Charge relay system" evidence="6">
    <location>
        <position position="893"/>
    </location>
</feature>
<evidence type="ECO:0000256" key="2">
    <source>
        <dbReference type="ARBA" id="ARBA00022670"/>
    </source>
</evidence>
<keyword evidence="10" id="KW-1185">Reference proteome</keyword>
<feature type="active site" description="Charge relay system" evidence="6">
    <location>
        <position position="721"/>
    </location>
</feature>
<keyword evidence="3 6" id="KW-0378">Hydrolase</keyword>
<dbReference type="Gene3D" id="1.25.40.20">
    <property type="entry name" value="Ankyrin repeat-containing domain"/>
    <property type="match status" value="1"/>
</dbReference>
<evidence type="ECO:0000256" key="5">
    <source>
        <dbReference type="PROSITE-ProRule" id="PRU00023"/>
    </source>
</evidence>
<keyword evidence="2 6" id="KW-0645">Protease</keyword>
<accession>A0AAN7AXW4</accession>
<feature type="active site" description="Charge relay system" evidence="6">
    <location>
        <position position="681"/>
    </location>
</feature>
<dbReference type="GO" id="GO:0004252">
    <property type="term" value="F:serine-type endopeptidase activity"/>
    <property type="evidence" value="ECO:0007669"/>
    <property type="project" value="UniProtKB-UniRule"/>
</dbReference>
<feature type="domain" description="Peptidase S8/S53" evidence="8">
    <location>
        <begin position="673"/>
        <end position="908"/>
    </location>
</feature>
<dbReference type="PANTHER" id="PTHR43399">
    <property type="entry name" value="SUBTILISIN-RELATED"/>
    <property type="match status" value="1"/>
</dbReference>
<evidence type="ECO:0000256" key="6">
    <source>
        <dbReference type="PROSITE-ProRule" id="PRU01240"/>
    </source>
</evidence>
<dbReference type="InterPro" id="IPR015500">
    <property type="entry name" value="Peptidase_S8_subtilisin-rel"/>
</dbReference>
<gene>
    <name evidence="9" type="ORF">QBC40DRAFT_189773</name>
</gene>
<dbReference type="PROSITE" id="PS00136">
    <property type="entry name" value="SUBTILASE_ASP"/>
    <property type="match status" value="1"/>
</dbReference>
<dbReference type="InterPro" id="IPR023827">
    <property type="entry name" value="Peptidase_S8_Asp-AS"/>
</dbReference>
<evidence type="ECO:0000313" key="9">
    <source>
        <dbReference type="EMBL" id="KAK4205446.1"/>
    </source>
</evidence>
<evidence type="ECO:0000256" key="7">
    <source>
        <dbReference type="SAM" id="MobiDB-lite"/>
    </source>
</evidence>
<dbReference type="Proteomes" id="UP001303160">
    <property type="component" value="Unassembled WGS sequence"/>
</dbReference>
<dbReference type="PROSITE" id="PS50297">
    <property type="entry name" value="ANK_REP_REGION"/>
    <property type="match status" value="1"/>
</dbReference>
<dbReference type="PRINTS" id="PR00723">
    <property type="entry name" value="SUBTILISIN"/>
</dbReference>
<organism evidence="9 10">
    <name type="scientific">Triangularia verruculosa</name>
    <dbReference type="NCBI Taxonomy" id="2587418"/>
    <lineage>
        <taxon>Eukaryota</taxon>
        <taxon>Fungi</taxon>
        <taxon>Dikarya</taxon>
        <taxon>Ascomycota</taxon>
        <taxon>Pezizomycotina</taxon>
        <taxon>Sordariomycetes</taxon>
        <taxon>Sordariomycetidae</taxon>
        <taxon>Sordariales</taxon>
        <taxon>Podosporaceae</taxon>
        <taxon>Triangularia</taxon>
    </lineage>
</organism>
<dbReference type="InterPro" id="IPR002110">
    <property type="entry name" value="Ankyrin_rpt"/>
</dbReference>
<evidence type="ECO:0000256" key="4">
    <source>
        <dbReference type="ARBA" id="ARBA00022825"/>
    </source>
</evidence>
<dbReference type="AlphaFoldDB" id="A0AAN7AXW4"/>
<evidence type="ECO:0000259" key="8">
    <source>
        <dbReference type="Pfam" id="PF00082"/>
    </source>
</evidence>
<comment type="similarity">
    <text evidence="1 6">Belongs to the peptidase S8 family.</text>
</comment>
<dbReference type="InterPro" id="IPR051048">
    <property type="entry name" value="Peptidase_S8/S53_subtilisin"/>
</dbReference>
<protein>
    <submittedName>
        <fullName evidence="9">Peptidase</fullName>
    </submittedName>
</protein>
<keyword evidence="5" id="KW-0040">ANK repeat</keyword>
<comment type="caution">
    <text evidence="9">The sequence shown here is derived from an EMBL/GenBank/DDBJ whole genome shotgun (WGS) entry which is preliminary data.</text>
</comment>
<dbReference type="EMBL" id="MU863876">
    <property type="protein sequence ID" value="KAK4205446.1"/>
    <property type="molecule type" value="Genomic_DNA"/>
</dbReference>
<keyword evidence="4 6" id="KW-0720">Serine protease</keyword>
<sequence length="1008" mass="112661">MATTDNNSDDEYDEGPTNHAHGLFVLPPSDPTKEAFDQIIRDAKENRLILTDKKYREGFKSTYQRHFELRVQPENQTIFHLLANSVGHKGLAFWLIKNHPQLLYMPDDNGRTPLYITIVTKNLNVLSAILDKFSGNMDTLLALPCNQGRNSIHAAIFHSLPVRYTLELIQRASESTLCAEDQDGLTPLHLAVEYNRSSETQKQVVEALLKQGDKSLDSFNATPSKLSVYQYHQHTRQNTERHLMAVLDGSQASPQRASQPKPGELHGFRAAQQQGVIPDSMRGRGLEYRLISQMSLPQGRGATHEEPDPFPPSHTEPIQQQQLVATKQTTEVEWADKIIQAVKLHYLRSTFQTKDHPQPRDQSLALRFLHGSNIQDWNLYFDYSKAAPLVHGSSFKQSFAHMRLDSVLRYVAFGKIELQTTTSPRETTSKLLAKRQSQQPKPGRGRTDLVFLFKWLRDKSVKHILKVVVDDWPKTPHSDKAIEDCLKSFEVECLEWRKFDLCPETLLVACRDVQHLHLWWSGNRAILRAWSAPDGLARLEKLTTVHIVWNSSEVLESADRILSYIDDFKLRLQKAVFDFELEKERAKLLPQDDTGRFAVPPGFDVSRREIEVESIEERSHDGDSLTAGARATPMRIANQRNLCAHKWLNCMDAFADEIQNVTVPQTQHPLLQKDVTVALIDDGVSIDTPTIVGKVIGGATFDRGQPDENGPSPYFVSASGHGTVMADMICRVCPTAKLYVFKLETHLSHDPLADGPGQNQIVARSATQAIHAAVDRGVDIISISWTVKKPKDRERDADLKDLGDAMKRALDAGILIFCAAGDAGNFSDEEYPYEFDRSRIIRIGAATDDGRPWERSGDTHSLNFIFPGCSVVSRHSSSNSPIPNHFQENTGSSVATALAAGLAALVLHCVRLAAIMSENAKERVNGNGVGGEGVVAGPVEAARLNNLKDYRNMKLVFQKIGVDREIGKFVEVWEYFEGPTDALRSGGAAKAWETVTSLAVRFVSSMKS</sequence>
<evidence type="ECO:0000313" key="10">
    <source>
        <dbReference type="Proteomes" id="UP001303160"/>
    </source>
</evidence>
<dbReference type="InterPro" id="IPR036852">
    <property type="entry name" value="Peptidase_S8/S53_dom_sf"/>
</dbReference>
<dbReference type="Pfam" id="PF00023">
    <property type="entry name" value="Ank"/>
    <property type="match status" value="1"/>
</dbReference>
<dbReference type="CDD" id="cd07491">
    <property type="entry name" value="Peptidases_S8_7"/>
    <property type="match status" value="1"/>
</dbReference>
<dbReference type="PANTHER" id="PTHR43399:SF4">
    <property type="entry name" value="CELL WALL-ASSOCIATED PROTEASE"/>
    <property type="match status" value="1"/>
</dbReference>
<proteinExistence type="inferred from homology"/>
<dbReference type="SUPFAM" id="SSF52743">
    <property type="entry name" value="Subtilisin-like"/>
    <property type="match status" value="1"/>
</dbReference>
<evidence type="ECO:0000256" key="1">
    <source>
        <dbReference type="ARBA" id="ARBA00011073"/>
    </source>
</evidence>
<reference evidence="9" key="1">
    <citation type="journal article" date="2023" name="Mol. Phylogenet. Evol.">
        <title>Genome-scale phylogeny and comparative genomics of the fungal order Sordariales.</title>
        <authorList>
            <person name="Hensen N."/>
            <person name="Bonometti L."/>
            <person name="Westerberg I."/>
            <person name="Brannstrom I.O."/>
            <person name="Guillou S."/>
            <person name="Cros-Aarteil S."/>
            <person name="Calhoun S."/>
            <person name="Haridas S."/>
            <person name="Kuo A."/>
            <person name="Mondo S."/>
            <person name="Pangilinan J."/>
            <person name="Riley R."/>
            <person name="LaButti K."/>
            <person name="Andreopoulos B."/>
            <person name="Lipzen A."/>
            <person name="Chen C."/>
            <person name="Yan M."/>
            <person name="Daum C."/>
            <person name="Ng V."/>
            <person name="Clum A."/>
            <person name="Steindorff A."/>
            <person name="Ohm R.A."/>
            <person name="Martin F."/>
            <person name="Silar P."/>
            <person name="Natvig D.O."/>
            <person name="Lalanne C."/>
            <person name="Gautier V."/>
            <person name="Ament-Velasquez S.L."/>
            <person name="Kruys A."/>
            <person name="Hutchinson M.I."/>
            <person name="Powell A.J."/>
            <person name="Barry K."/>
            <person name="Miller A.N."/>
            <person name="Grigoriev I.V."/>
            <person name="Debuchy R."/>
            <person name="Gladieux P."/>
            <person name="Hiltunen Thoren M."/>
            <person name="Johannesson H."/>
        </authorList>
    </citation>
    <scope>NUCLEOTIDE SEQUENCE</scope>
    <source>
        <strain evidence="9">CBS 315.58</strain>
    </source>
</reference>
<reference evidence="9" key="2">
    <citation type="submission" date="2023-05" db="EMBL/GenBank/DDBJ databases">
        <authorList>
            <consortium name="Lawrence Berkeley National Laboratory"/>
            <person name="Steindorff A."/>
            <person name="Hensen N."/>
            <person name="Bonometti L."/>
            <person name="Westerberg I."/>
            <person name="Brannstrom I.O."/>
            <person name="Guillou S."/>
            <person name="Cros-Aarteil S."/>
            <person name="Calhoun S."/>
            <person name="Haridas S."/>
            <person name="Kuo A."/>
            <person name="Mondo S."/>
            <person name="Pangilinan J."/>
            <person name="Riley R."/>
            <person name="Labutti K."/>
            <person name="Andreopoulos B."/>
            <person name="Lipzen A."/>
            <person name="Chen C."/>
            <person name="Yanf M."/>
            <person name="Daum C."/>
            <person name="Ng V."/>
            <person name="Clum A."/>
            <person name="Ohm R."/>
            <person name="Martin F."/>
            <person name="Silar P."/>
            <person name="Natvig D."/>
            <person name="Lalanne C."/>
            <person name="Gautier V."/>
            <person name="Ament-Velasquez S.L."/>
            <person name="Kruys A."/>
            <person name="Hutchinson M.I."/>
            <person name="Powell A.J."/>
            <person name="Barry K."/>
            <person name="Miller A.N."/>
            <person name="Grigoriev I.V."/>
            <person name="Debuchy R."/>
            <person name="Gladieux P."/>
            <person name="Thoren M.H."/>
            <person name="Johannesson H."/>
        </authorList>
    </citation>
    <scope>NUCLEOTIDE SEQUENCE</scope>
    <source>
        <strain evidence="9">CBS 315.58</strain>
    </source>
</reference>
<feature type="region of interest" description="Disordered" evidence="7">
    <location>
        <begin position="297"/>
        <end position="316"/>
    </location>
</feature>
<dbReference type="SUPFAM" id="SSF48403">
    <property type="entry name" value="Ankyrin repeat"/>
    <property type="match status" value="1"/>
</dbReference>